<evidence type="ECO:0000313" key="5">
    <source>
        <dbReference type="EMBL" id="PAA80634.1"/>
    </source>
</evidence>
<feature type="compositionally biased region" description="Acidic residues" evidence="3">
    <location>
        <begin position="52"/>
        <end position="61"/>
    </location>
</feature>
<evidence type="ECO:0000256" key="1">
    <source>
        <dbReference type="ARBA" id="ARBA00004123"/>
    </source>
</evidence>
<dbReference type="PROSITE" id="PS00598">
    <property type="entry name" value="CHROMO_1"/>
    <property type="match status" value="1"/>
</dbReference>
<feature type="region of interest" description="Disordered" evidence="3">
    <location>
        <begin position="1"/>
        <end position="61"/>
    </location>
</feature>
<feature type="compositionally biased region" description="Basic residues" evidence="3">
    <location>
        <begin position="79"/>
        <end position="90"/>
    </location>
</feature>
<sequence length="201" mass="22252">AMSAAEEAAGEQPSMNSEGSDSGQEFMVEKILAMRRRHGKRQFKIRWKGYGPEEDTWEPEENCDCTELIEEFLKESAAKKRNQRSGRRPKQQQVQPQSPSATESVASEAAPSVGALFNEEPLPSGPEGFERGLEPEKVVGAAKLDGKLHLLVRWRDTDNSQSSEAELVPASEANIRCPELVIAFYESSLAWCPDDDEDAIA</sequence>
<accession>A0A267G5G9</accession>
<dbReference type="EMBL" id="NIVC01000572">
    <property type="protein sequence ID" value="PAA80634.1"/>
    <property type="molecule type" value="Genomic_DNA"/>
</dbReference>
<evidence type="ECO:0000313" key="6">
    <source>
        <dbReference type="Proteomes" id="UP000215902"/>
    </source>
</evidence>
<feature type="compositionally biased region" description="Polar residues" evidence="3">
    <location>
        <begin position="13"/>
        <end position="23"/>
    </location>
</feature>
<dbReference type="SMART" id="SM00300">
    <property type="entry name" value="ChSh"/>
    <property type="match status" value="1"/>
</dbReference>
<dbReference type="InterPro" id="IPR023780">
    <property type="entry name" value="Chromo_domain"/>
</dbReference>
<comment type="subcellular location">
    <subcellularLocation>
        <location evidence="1">Nucleus</location>
    </subcellularLocation>
</comment>
<dbReference type="OrthoDB" id="433924at2759"/>
<reference evidence="5 6" key="1">
    <citation type="submission" date="2017-06" db="EMBL/GenBank/DDBJ databases">
        <title>A platform for efficient transgenesis in Macrostomum lignano, a flatworm model organism for stem cell research.</title>
        <authorList>
            <person name="Berezikov E."/>
        </authorList>
    </citation>
    <scope>NUCLEOTIDE SEQUENCE [LARGE SCALE GENOMIC DNA]</scope>
    <source>
        <strain evidence="5">DV1</strain>
        <tissue evidence="5">Whole organism</tissue>
    </source>
</reference>
<dbReference type="InterPro" id="IPR023779">
    <property type="entry name" value="Chromodomain_CS"/>
</dbReference>
<proteinExistence type="predicted"/>
<feature type="domain" description="Chromo" evidence="4">
    <location>
        <begin position="26"/>
        <end position="84"/>
    </location>
</feature>
<protein>
    <recommendedName>
        <fullName evidence="4">Chromo domain-containing protein</fullName>
    </recommendedName>
</protein>
<dbReference type="Pfam" id="PF00385">
    <property type="entry name" value="Chromo"/>
    <property type="match status" value="1"/>
</dbReference>
<feature type="region of interest" description="Disordered" evidence="3">
    <location>
        <begin position="76"/>
        <end position="134"/>
    </location>
</feature>
<gene>
    <name evidence="5" type="ORF">BOX15_Mlig016481g2</name>
</gene>
<keyword evidence="2" id="KW-0539">Nucleus</keyword>
<feature type="non-terminal residue" evidence="5">
    <location>
        <position position="1"/>
    </location>
</feature>
<dbReference type="STRING" id="282301.A0A267G5G9"/>
<dbReference type="SUPFAM" id="SSF54160">
    <property type="entry name" value="Chromo domain-like"/>
    <property type="match status" value="2"/>
</dbReference>
<dbReference type="Pfam" id="PF01393">
    <property type="entry name" value="Chromo_shadow"/>
    <property type="match status" value="1"/>
</dbReference>
<dbReference type="InterPro" id="IPR008251">
    <property type="entry name" value="Chromo_shadow_dom"/>
</dbReference>
<evidence type="ECO:0000256" key="2">
    <source>
        <dbReference type="ARBA" id="ARBA00023242"/>
    </source>
</evidence>
<dbReference type="AlphaFoldDB" id="A0A267G5G9"/>
<feature type="domain" description="Chromo" evidence="4">
    <location>
        <begin position="133"/>
        <end position="196"/>
    </location>
</feature>
<dbReference type="SMART" id="SM00298">
    <property type="entry name" value="CHROMO"/>
    <property type="match status" value="2"/>
</dbReference>
<dbReference type="PRINTS" id="PR00504">
    <property type="entry name" value="CHROMODOMAIN"/>
</dbReference>
<dbReference type="PROSITE" id="PS50013">
    <property type="entry name" value="CHROMO_2"/>
    <property type="match status" value="2"/>
</dbReference>
<organism evidence="5 6">
    <name type="scientific">Macrostomum lignano</name>
    <dbReference type="NCBI Taxonomy" id="282301"/>
    <lineage>
        <taxon>Eukaryota</taxon>
        <taxon>Metazoa</taxon>
        <taxon>Spiralia</taxon>
        <taxon>Lophotrochozoa</taxon>
        <taxon>Platyhelminthes</taxon>
        <taxon>Rhabditophora</taxon>
        <taxon>Macrostomorpha</taxon>
        <taxon>Macrostomida</taxon>
        <taxon>Macrostomidae</taxon>
        <taxon>Macrostomum</taxon>
    </lineage>
</organism>
<dbReference type="InterPro" id="IPR016197">
    <property type="entry name" value="Chromo-like_dom_sf"/>
</dbReference>
<evidence type="ECO:0000256" key="3">
    <source>
        <dbReference type="SAM" id="MobiDB-lite"/>
    </source>
</evidence>
<feature type="compositionally biased region" description="Low complexity" evidence="3">
    <location>
        <begin position="91"/>
        <end position="100"/>
    </location>
</feature>
<dbReference type="CDD" id="cd00024">
    <property type="entry name" value="CD_CSD"/>
    <property type="match status" value="1"/>
</dbReference>
<dbReference type="InterPro" id="IPR000953">
    <property type="entry name" value="Chromo/chromo_shadow_dom"/>
</dbReference>
<name>A0A267G5G9_9PLAT</name>
<dbReference type="InterPro" id="IPR017984">
    <property type="entry name" value="Chromo_dom_subgr"/>
</dbReference>
<dbReference type="Proteomes" id="UP000215902">
    <property type="component" value="Unassembled WGS sequence"/>
</dbReference>
<dbReference type="PANTHER" id="PTHR22812">
    <property type="entry name" value="CHROMOBOX PROTEIN"/>
    <property type="match status" value="1"/>
</dbReference>
<evidence type="ECO:0000259" key="4">
    <source>
        <dbReference type="PROSITE" id="PS50013"/>
    </source>
</evidence>
<dbReference type="GO" id="GO:0005634">
    <property type="term" value="C:nucleus"/>
    <property type="evidence" value="ECO:0007669"/>
    <property type="project" value="UniProtKB-SubCell"/>
</dbReference>
<dbReference type="InterPro" id="IPR051219">
    <property type="entry name" value="Heterochromatin_chromo-domain"/>
</dbReference>
<dbReference type="Gene3D" id="2.40.50.40">
    <property type="match status" value="2"/>
</dbReference>
<comment type="caution">
    <text evidence="5">The sequence shown here is derived from an EMBL/GenBank/DDBJ whole genome shotgun (WGS) entry which is preliminary data.</text>
</comment>
<feature type="compositionally biased region" description="Basic residues" evidence="3">
    <location>
        <begin position="33"/>
        <end position="47"/>
    </location>
</feature>
<keyword evidence="6" id="KW-1185">Reference proteome</keyword>
<dbReference type="GO" id="GO:0000792">
    <property type="term" value="C:heterochromatin"/>
    <property type="evidence" value="ECO:0007669"/>
    <property type="project" value="UniProtKB-ARBA"/>
</dbReference>
<dbReference type="CDD" id="cd00034">
    <property type="entry name" value="CSD"/>
    <property type="match status" value="1"/>
</dbReference>